<keyword evidence="2" id="KW-1185">Reference proteome</keyword>
<gene>
    <name evidence="1" type="ORF">GCM10023314_19410</name>
</gene>
<dbReference type="RefSeq" id="WP_345191812.1">
    <property type="nucleotide sequence ID" value="NZ_BAABJJ010000029.1"/>
</dbReference>
<evidence type="ECO:0008006" key="3">
    <source>
        <dbReference type="Google" id="ProtNLM"/>
    </source>
</evidence>
<accession>A0ABP9GTL5</accession>
<protein>
    <recommendedName>
        <fullName evidence="3">Sigma-70 family RNA polymerase sigma factor</fullName>
    </recommendedName>
</protein>
<name>A0ABP9GTL5_9FLAO</name>
<dbReference type="SUPFAM" id="SSF88659">
    <property type="entry name" value="Sigma3 and sigma4 domains of RNA polymerase sigma factors"/>
    <property type="match status" value="1"/>
</dbReference>
<proteinExistence type="predicted"/>
<dbReference type="Gene3D" id="1.10.10.10">
    <property type="entry name" value="Winged helix-like DNA-binding domain superfamily/Winged helix DNA-binding domain"/>
    <property type="match status" value="1"/>
</dbReference>
<sequence length="256" mass="30591">MKNTITYYQQQKGFRLSVEDAFQDLIKLKKEGDKVSFNTKLLKILPEVKKYINGRLNAAIKKGHFSKNKYKADEFIDQLFIEIYDHIEEVEKEKDFYLWLFKKTNDLLEDTIVEEEFDDFFFKNIDTYSKSEWDQMAEKYSTDGDGDLMMLEELDDISYSQNDYTLNHVFIEDDEKELTQQLDKALNDEAINRHINMVLHNLPLPMRTVFELFTKQHLNLQEIAQLKNTTYHDVEKRFNDAKKALQISLFNRYKTT</sequence>
<reference evidence="2" key="1">
    <citation type="journal article" date="2019" name="Int. J. Syst. Evol. Microbiol.">
        <title>The Global Catalogue of Microorganisms (GCM) 10K type strain sequencing project: providing services to taxonomists for standard genome sequencing and annotation.</title>
        <authorList>
            <consortium name="The Broad Institute Genomics Platform"/>
            <consortium name="The Broad Institute Genome Sequencing Center for Infectious Disease"/>
            <person name="Wu L."/>
            <person name="Ma J."/>
        </authorList>
    </citation>
    <scope>NUCLEOTIDE SEQUENCE [LARGE SCALE GENOMIC DNA]</scope>
    <source>
        <strain evidence="2">JCM 18285</strain>
    </source>
</reference>
<dbReference type="InterPro" id="IPR013324">
    <property type="entry name" value="RNA_pol_sigma_r3/r4-like"/>
</dbReference>
<evidence type="ECO:0000313" key="2">
    <source>
        <dbReference type="Proteomes" id="UP001501302"/>
    </source>
</evidence>
<dbReference type="Proteomes" id="UP001501302">
    <property type="component" value="Unassembled WGS sequence"/>
</dbReference>
<evidence type="ECO:0000313" key="1">
    <source>
        <dbReference type="EMBL" id="GAA4946229.1"/>
    </source>
</evidence>
<comment type="caution">
    <text evidence="1">The sequence shown here is derived from an EMBL/GenBank/DDBJ whole genome shotgun (WGS) entry which is preliminary data.</text>
</comment>
<dbReference type="InterPro" id="IPR036388">
    <property type="entry name" value="WH-like_DNA-bd_sf"/>
</dbReference>
<dbReference type="EMBL" id="BAABJJ010000029">
    <property type="protein sequence ID" value="GAA4946229.1"/>
    <property type="molecule type" value="Genomic_DNA"/>
</dbReference>
<organism evidence="1 2">
    <name type="scientific">Algibacter agarivorans</name>
    <dbReference type="NCBI Taxonomy" id="1109741"/>
    <lineage>
        <taxon>Bacteria</taxon>
        <taxon>Pseudomonadati</taxon>
        <taxon>Bacteroidota</taxon>
        <taxon>Flavobacteriia</taxon>
        <taxon>Flavobacteriales</taxon>
        <taxon>Flavobacteriaceae</taxon>
        <taxon>Algibacter</taxon>
    </lineage>
</organism>